<dbReference type="PROSITE" id="PS50088">
    <property type="entry name" value="ANK_REPEAT"/>
    <property type="match status" value="3"/>
</dbReference>
<dbReference type="EMBL" id="GEZM01070936">
    <property type="protein sequence ID" value="JAV66182.1"/>
    <property type="molecule type" value="Transcribed_RNA"/>
</dbReference>
<proteinExistence type="predicted"/>
<keyword evidence="1" id="KW-0677">Repeat</keyword>
<feature type="repeat" description="ANK" evidence="3">
    <location>
        <begin position="21"/>
        <end position="54"/>
    </location>
</feature>
<dbReference type="EMBL" id="GEZM01070942">
    <property type="protein sequence ID" value="JAV66166.1"/>
    <property type="molecule type" value="Transcribed_RNA"/>
</dbReference>
<feature type="repeat" description="ANK" evidence="3">
    <location>
        <begin position="89"/>
        <end position="121"/>
    </location>
</feature>
<evidence type="ECO:0000256" key="2">
    <source>
        <dbReference type="ARBA" id="ARBA00023043"/>
    </source>
</evidence>
<organism evidence="4">
    <name type="scientific">Photinus pyralis</name>
    <name type="common">Common eastern firefly</name>
    <name type="synonym">Lampyris pyralis</name>
    <dbReference type="NCBI Taxonomy" id="7054"/>
    <lineage>
        <taxon>Eukaryota</taxon>
        <taxon>Metazoa</taxon>
        <taxon>Ecdysozoa</taxon>
        <taxon>Arthropoda</taxon>
        <taxon>Hexapoda</taxon>
        <taxon>Insecta</taxon>
        <taxon>Pterygota</taxon>
        <taxon>Neoptera</taxon>
        <taxon>Endopterygota</taxon>
        <taxon>Coleoptera</taxon>
        <taxon>Polyphaga</taxon>
        <taxon>Elateriformia</taxon>
        <taxon>Elateroidea</taxon>
        <taxon>Lampyridae</taxon>
        <taxon>Lampyrinae</taxon>
        <taxon>Photinus</taxon>
    </lineage>
</organism>
<dbReference type="Pfam" id="PF12796">
    <property type="entry name" value="Ank_2"/>
    <property type="match status" value="1"/>
</dbReference>
<evidence type="ECO:0000313" key="4">
    <source>
        <dbReference type="EMBL" id="JAV66182.1"/>
    </source>
</evidence>
<feature type="repeat" description="ANK" evidence="3">
    <location>
        <begin position="122"/>
        <end position="154"/>
    </location>
</feature>
<evidence type="ECO:0000256" key="3">
    <source>
        <dbReference type="PROSITE-ProRule" id="PRU00023"/>
    </source>
</evidence>
<dbReference type="Gene3D" id="1.25.40.20">
    <property type="entry name" value="Ankyrin repeat-containing domain"/>
    <property type="match status" value="1"/>
</dbReference>
<dbReference type="InterPro" id="IPR036770">
    <property type="entry name" value="Ankyrin_rpt-contain_sf"/>
</dbReference>
<reference evidence="4" key="1">
    <citation type="journal article" date="2016" name="Sci. Rep.">
        <title>Molecular characterization of firefly nuptial gifts: a multi-omics approach sheds light on postcopulatory sexual selection.</title>
        <authorList>
            <person name="Al-Wathiqui N."/>
            <person name="Fallon T.R."/>
            <person name="South A."/>
            <person name="Weng J.K."/>
            <person name="Lewis S.M."/>
        </authorList>
    </citation>
    <scope>NUCLEOTIDE SEQUENCE</scope>
</reference>
<dbReference type="Pfam" id="PF00023">
    <property type="entry name" value="Ank"/>
    <property type="match status" value="1"/>
</dbReference>
<dbReference type="PANTHER" id="PTHR24180">
    <property type="entry name" value="CYCLIN-DEPENDENT KINASE INHIBITOR 2C-RELATED"/>
    <property type="match status" value="1"/>
</dbReference>
<dbReference type="PROSITE" id="PS50297">
    <property type="entry name" value="ANK_REP_REGION"/>
    <property type="match status" value="2"/>
</dbReference>
<evidence type="ECO:0000256" key="1">
    <source>
        <dbReference type="ARBA" id="ARBA00022737"/>
    </source>
</evidence>
<dbReference type="InterPro" id="IPR002110">
    <property type="entry name" value="Ankyrin_rpt"/>
</dbReference>
<dbReference type="InterPro" id="IPR051637">
    <property type="entry name" value="Ank_repeat_dom-contain_49"/>
</dbReference>
<dbReference type="SMART" id="SM00248">
    <property type="entry name" value="ANK"/>
    <property type="match status" value="7"/>
</dbReference>
<keyword evidence="2 3" id="KW-0040">ANK repeat</keyword>
<dbReference type="AlphaFoldDB" id="A0A1Y1KXS4"/>
<accession>A0A1Y1KXS4</accession>
<protein>
    <submittedName>
        <fullName evidence="4">Uncharacterized protein</fullName>
    </submittedName>
</protein>
<dbReference type="SUPFAM" id="SSF48403">
    <property type="entry name" value="Ankyrin repeat"/>
    <property type="match status" value="1"/>
</dbReference>
<name>A0A1Y1KXS4_PHOPY</name>
<dbReference type="PANTHER" id="PTHR24180:SF45">
    <property type="entry name" value="POLY [ADP-RIBOSE] POLYMERASE TANKYRASE"/>
    <property type="match status" value="1"/>
</dbReference>
<sequence length="514" mass="58842">MAEEKCTDRPAMFHINVPDQYGNVPLHTAVIRDDVALLEELLNESHIDVNYRNQKGENPLILSLRMFRSESFVKKLVAAGCEINATNKYGQTSLHVALLCSSIDVIHDLIEHGADVNMQDEECRTPLHYAVDNDNLEAVCMLLTYGADVSMLCKDNMTAFTLALYRNRTDIAEVLFNYYDEFLDADLDGYNALHLAAWHKSSLAFDLVHAGIDVNSITFDGSTALALSLYYDSADLFKLIWSKLDQKTLLARRESFLLNFIETLSFSASEWLECMYTILSSPIAFDLMEHCKSYFAYEAFEYGLFSKLLKTFYWFDVEVDDRVSIILMCLGLGYVVNTSDINFASVLYGFNEELHIFLYAGGYLAHSLDLDGAFNLFPQPAFIFSVNDVKRDLIIELFKKQIESTYYPFELIAIQNNVVNALSFFSLSFAEKQQLLDYCGLYLEEHDLIASKVWTVPELPSLLELSRNQSRVFIQRSFNIRHPYQFHDVVKSLNLPQVKHSFKSFASICTFIWL</sequence>